<dbReference type="PATRIC" id="fig|1422.15.peg.1491"/>
<evidence type="ECO:0000313" key="1">
    <source>
        <dbReference type="EMBL" id="KYD31766.1"/>
    </source>
</evidence>
<dbReference type="Proteomes" id="UP000266922">
    <property type="component" value="Unassembled WGS sequence"/>
</dbReference>
<dbReference type="GeneID" id="89614124"/>
<dbReference type="Pfam" id="PF19673">
    <property type="entry name" value="DUF6176"/>
    <property type="match status" value="1"/>
</dbReference>
<evidence type="ECO:0000313" key="2">
    <source>
        <dbReference type="EMBL" id="RLQ14244.1"/>
    </source>
</evidence>
<sequence length="114" mass="13677">MKVELSKFRVKEGKSKRVDEWMELLNTHMNEVLLTLKDEKMHVEAIFRERNEEGEFLYWFSVQGEGGISVEESEHEIDKKHLAFWYECIDEEYNEPVITTEVVMIPEHIRKAME</sequence>
<dbReference type="Proteomes" id="UP000075517">
    <property type="component" value="Unassembled WGS sequence"/>
</dbReference>
<dbReference type="AlphaFoldDB" id="A0A0K9HGK3"/>
<comment type="caution">
    <text evidence="1">The sequence shown here is derived from an EMBL/GenBank/DDBJ whole genome shotgun (WGS) entry which is preliminary data.</text>
</comment>
<proteinExistence type="predicted"/>
<evidence type="ECO:0000313" key="3">
    <source>
        <dbReference type="Proteomes" id="UP000075517"/>
    </source>
</evidence>
<dbReference type="EMBL" id="LQYY01000137">
    <property type="protein sequence ID" value="KYD31766.1"/>
    <property type="molecule type" value="Genomic_DNA"/>
</dbReference>
<name>A0A0K9HGK3_GEOSE</name>
<reference evidence="1 3" key="1">
    <citation type="submission" date="2016-01" db="EMBL/GenBank/DDBJ databases">
        <title>Draft Genome Sequences of Seven Thermophilic Sporeformers Isolated from Foods.</title>
        <authorList>
            <person name="Berendsen E.M."/>
            <person name="Wells-Bennik M.H."/>
            <person name="Krawcyk A.O."/>
            <person name="De Jong A."/>
            <person name="Holsappel S."/>
            <person name="Eijlander R.T."/>
            <person name="Kuipers O.P."/>
        </authorList>
    </citation>
    <scope>NUCLEOTIDE SEQUENCE [LARGE SCALE GENOMIC DNA]</scope>
    <source>
        <strain evidence="1 3">B4114</strain>
    </source>
</reference>
<organism evidence="1 3">
    <name type="scientific">Geobacillus stearothermophilus</name>
    <name type="common">Bacillus stearothermophilus</name>
    <dbReference type="NCBI Taxonomy" id="1422"/>
    <lineage>
        <taxon>Bacteria</taxon>
        <taxon>Bacillati</taxon>
        <taxon>Bacillota</taxon>
        <taxon>Bacilli</taxon>
        <taxon>Bacillales</taxon>
        <taxon>Anoxybacillaceae</taxon>
        <taxon>Geobacillus</taxon>
    </lineage>
</organism>
<evidence type="ECO:0000313" key="4">
    <source>
        <dbReference type="Proteomes" id="UP000266922"/>
    </source>
</evidence>
<dbReference type="InterPro" id="IPR046174">
    <property type="entry name" value="DUF6176"/>
</dbReference>
<reference evidence="2 4" key="2">
    <citation type="submission" date="2018-10" db="EMBL/GenBank/DDBJ databases">
        <title>Geobacillus stearothermophilus in processing lines of powdered infant formula.</title>
        <authorList>
            <person name="Rhee M.S."/>
            <person name="Choi I.-G."/>
            <person name="Cho T.J."/>
            <person name="Park B."/>
        </authorList>
    </citation>
    <scope>NUCLEOTIDE SEQUENCE [LARGE SCALE GENOMIC DNA]</scope>
    <source>
        <strain evidence="2 4">FHS-PPGT130</strain>
    </source>
</reference>
<dbReference type="EMBL" id="RCTJ01000017">
    <property type="protein sequence ID" value="RLQ14244.1"/>
    <property type="molecule type" value="Genomic_DNA"/>
</dbReference>
<accession>A0A0K9HGK3</accession>
<protein>
    <submittedName>
        <fullName evidence="1">Uncharacterized protein</fullName>
    </submittedName>
</protein>
<dbReference type="RefSeq" id="WP_012749497.1">
    <property type="nucleotide sequence ID" value="NZ_CBCSGJ010000060.1"/>
</dbReference>
<dbReference type="OrthoDB" id="3233233at2"/>
<gene>
    <name evidence="1" type="ORF">B4114_3147</name>
    <name evidence="2" type="ORF">D9548_06885</name>
</gene>